<evidence type="ECO:0000313" key="2">
    <source>
        <dbReference type="EMBL" id="MDQ0304677.1"/>
    </source>
</evidence>
<proteinExistence type="predicted"/>
<dbReference type="EMBL" id="JAUSUI010000009">
    <property type="protein sequence ID" value="MDQ0304677.1"/>
    <property type="molecule type" value="Genomic_DNA"/>
</dbReference>
<dbReference type="RefSeq" id="WP_307022075.1">
    <property type="nucleotide sequence ID" value="NZ_JAUSUI010000009.1"/>
</dbReference>
<accession>A0ABU0BFR6</accession>
<reference evidence="2 3" key="1">
    <citation type="submission" date="2023-07" db="EMBL/GenBank/DDBJ databases">
        <title>Genomic Encyclopedia of Type Strains, Phase IV (KMG-IV): sequencing the most valuable type-strain genomes for metagenomic binning, comparative biology and taxonomic classification.</title>
        <authorList>
            <person name="Goeker M."/>
        </authorList>
    </citation>
    <scope>NUCLEOTIDE SEQUENCE [LARGE SCALE GENOMIC DNA]</scope>
    <source>
        <strain evidence="2 3">DSM 2457</strain>
    </source>
</reference>
<sequence>MSGEGETERAERLAAALRANLARRKQQARGRREIPPAGEATALCEPPHAGTRPQTPGPSDGEA</sequence>
<feature type="region of interest" description="Disordered" evidence="1">
    <location>
        <begin position="22"/>
        <end position="63"/>
    </location>
</feature>
<keyword evidence="3" id="KW-1185">Reference proteome</keyword>
<keyword evidence="2" id="KW-0378">Hydrolase</keyword>
<organism evidence="2 3">
    <name type="scientific">Ancylobacter polymorphus</name>
    <dbReference type="NCBI Taxonomy" id="223390"/>
    <lineage>
        <taxon>Bacteria</taxon>
        <taxon>Pseudomonadati</taxon>
        <taxon>Pseudomonadota</taxon>
        <taxon>Alphaproteobacteria</taxon>
        <taxon>Hyphomicrobiales</taxon>
        <taxon>Xanthobacteraceae</taxon>
        <taxon>Ancylobacter</taxon>
    </lineage>
</organism>
<gene>
    <name evidence="2" type="ORF">J2S75_003722</name>
</gene>
<evidence type="ECO:0000256" key="1">
    <source>
        <dbReference type="SAM" id="MobiDB-lite"/>
    </source>
</evidence>
<comment type="caution">
    <text evidence="2">The sequence shown here is derived from an EMBL/GenBank/DDBJ whole genome shotgun (WGS) entry which is preliminary data.</text>
</comment>
<dbReference type="GO" id="GO:0016787">
    <property type="term" value="F:hydrolase activity"/>
    <property type="evidence" value="ECO:0007669"/>
    <property type="project" value="UniProtKB-KW"/>
</dbReference>
<dbReference type="Proteomes" id="UP001224682">
    <property type="component" value="Unassembled WGS sequence"/>
</dbReference>
<evidence type="ECO:0000313" key="3">
    <source>
        <dbReference type="Proteomes" id="UP001224682"/>
    </source>
</evidence>
<name>A0ABU0BFR6_9HYPH</name>
<protein>
    <submittedName>
        <fullName evidence="2">Peptidyl-tRNA hydrolase</fullName>
    </submittedName>
</protein>